<dbReference type="EMBL" id="JASAOG010000028">
    <property type="protein sequence ID" value="KAK0061904.1"/>
    <property type="molecule type" value="Genomic_DNA"/>
</dbReference>
<evidence type="ECO:0000313" key="2">
    <source>
        <dbReference type="EMBL" id="KAK0061904.1"/>
    </source>
</evidence>
<dbReference type="AlphaFoldDB" id="A0AAD8BW13"/>
<keyword evidence="3" id="KW-1185">Reference proteome</keyword>
<gene>
    <name evidence="2" type="ORF">Bpfe_008819</name>
</gene>
<comment type="caution">
    <text evidence="2">The sequence shown here is derived from an EMBL/GenBank/DDBJ whole genome shotgun (WGS) entry which is preliminary data.</text>
</comment>
<reference evidence="2" key="1">
    <citation type="journal article" date="2023" name="PLoS Negl. Trop. Dis.">
        <title>A genome sequence for Biomphalaria pfeifferi, the major vector snail for the human-infecting parasite Schistosoma mansoni.</title>
        <authorList>
            <person name="Bu L."/>
            <person name="Lu L."/>
            <person name="Laidemitt M.R."/>
            <person name="Zhang S.M."/>
            <person name="Mutuku M."/>
            <person name="Mkoji G."/>
            <person name="Steinauer M."/>
            <person name="Loker E.S."/>
        </authorList>
    </citation>
    <scope>NUCLEOTIDE SEQUENCE</scope>
    <source>
        <strain evidence="2">KasaAsao</strain>
    </source>
</reference>
<organism evidence="2 3">
    <name type="scientific">Biomphalaria pfeifferi</name>
    <name type="common">Bloodfluke planorb</name>
    <name type="synonym">Freshwater snail</name>
    <dbReference type="NCBI Taxonomy" id="112525"/>
    <lineage>
        <taxon>Eukaryota</taxon>
        <taxon>Metazoa</taxon>
        <taxon>Spiralia</taxon>
        <taxon>Lophotrochozoa</taxon>
        <taxon>Mollusca</taxon>
        <taxon>Gastropoda</taxon>
        <taxon>Heterobranchia</taxon>
        <taxon>Euthyneura</taxon>
        <taxon>Panpulmonata</taxon>
        <taxon>Hygrophila</taxon>
        <taxon>Lymnaeoidea</taxon>
        <taxon>Planorbidae</taxon>
        <taxon>Biomphalaria</taxon>
    </lineage>
</organism>
<dbReference type="Proteomes" id="UP001233172">
    <property type="component" value="Unassembled WGS sequence"/>
</dbReference>
<protein>
    <recommendedName>
        <fullName evidence="4">DUF19 domain-containing protein</fullName>
    </recommendedName>
</protein>
<name>A0AAD8BW13_BIOPF</name>
<proteinExistence type="predicted"/>
<sequence length="269" mass="30690">MLPCWCHVTLLMFIGRTPAAEDKLDDAVTIYLPACQSHIRFIHLLNIDRNDQLIAWLESYLANLWYCSKNEIGNLTSAVCNKEETTSLRLAIKRLKAWLDPLSFECRFRNYVCILQSMIAIIFTRQHNVCSLMDLNTNGSSFEACLTTGSQKCQSENVRFEREWFCRLTETDVDQTFSNGLLTISAICQSQISNCASASRSAIHYVNSGNFCDFLTSTIESCFKIDNSCSSEECEIIKIAACGMENSARSKNIHFWFISVVWISFFFVF</sequence>
<accession>A0AAD8BW13</accession>
<evidence type="ECO:0000256" key="1">
    <source>
        <dbReference type="SAM" id="SignalP"/>
    </source>
</evidence>
<evidence type="ECO:0008006" key="4">
    <source>
        <dbReference type="Google" id="ProtNLM"/>
    </source>
</evidence>
<reference evidence="2" key="2">
    <citation type="submission" date="2023-04" db="EMBL/GenBank/DDBJ databases">
        <authorList>
            <person name="Bu L."/>
            <person name="Lu L."/>
            <person name="Laidemitt M.R."/>
            <person name="Zhang S.M."/>
            <person name="Mutuku M."/>
            <person name="Mkoji G."/>
            <person name="Steinauer M."/>
            <person name="Loker E.S."/>
        </authorList>
    </citation>
    <scope>NUCLEOTIDE SEQUENCE</scope>
    <source>
        <strain evidence="2">KasaAsao</strain>
        <tissue evidence="2">Whole Snail</tissue>
    </source>
</reference>
<feature type="signal peptide" evidence="1">
    <location>
        <begin position="1"/>
        <end position="19"/>
    </location>
</feature>
<evidence type="ECO:0000313" key="3">
    <source>
        <dbReference type="Proteomes" id="UP001233172"/>
    </source>
</evidence>
<feature type="chain" id="PRO_5042104672" description="DUF19 domain-containing protein" evidence="1">
    <location>
        <begin position="20"/>
        <end position="269"/>
    </location>
</feature>
<keyword evidence="1" id="KW-0732">Signal</keyword>